<name>A0A1G1ZU36_9BACT</name>
<dbReference type="STRING" id="1798410.A3H63_02170"/>
<sequence length="198" mass="22531">MKSKDGIIRLSPSTLNLFLECQKCFWLEQVQGVHRPRGVFPSLPGGMDTLIKKYFDGYRLQNKLPPEIDGKVDGVLMADLDLLNKWRSWRTGLIYNDPATGSVLSGALDDLLTNPAKGLFMPFDYKTRGYDLKEDSSSYYQNQLNCYGLMLQANGWPPASFGYLCYYIPKEVKEHGQVRFEITVKKLDIDPSTAKKVF</sequence>
<dbReference type="Gene3D" id="3.90.320.10">
    <property type="match status" value="1"/>
</dbReference>
<comment type="caution">
    <text evidence="1">The sequence shown here is derived from an EMBL/GenBank/DDBJ whole genome shotgun (WGS) entry which is preliminary data.</text>
</comment>
<proteinExistence type="predicted"/>
<protein>
    <recommendedName>
        <fullName evidence="3">PD-(D/E)XK endonuclease-like domain-containing protein</fullName>
    </recommendedName>
</protein>
<feature type="non-terminal residue" evidence="1">
    <location>
        <position position="198"/>
    </location>
</feature>
<evidence type="ECO:0008006" key="3">
    <source>
        <dbReference type="Google" id="ProtNLM"/>
    </source>
</evidence>
<dbReference type="AlphaFoldDB" id="A0A1G1ZU36"/>
<evidence type="ECO:0000313" key="1">
    <source>
        <dbReference type="EMBL" id="OGY68072.1"/>
    </source>
</evidence>
<evidence type="ECO:0000313" key="2">
    <source>
        <dbReference type="Proteomes" id="UP000176284"/>
    </source>
</evidence>
<gene>
    <name evidence="1" type="ORF">A3H63_02170</name>
</gene>
<dbReference type="Proteomes" id="UP000176284">
    <property type="component" value="Unassembled WGS sequence"/>
</dbReference>
<organism evidence="1 2">
    <name type="scientific">Candidatus Harrisonbacteria bacterium RIFCSPLOWO2_02_FULL_45_10c</name>
    <dbReference type="NCBI Taxonomy" id="1798410"/>
    <lineage>
        <taxon>Bacteria</taxon>
        <taxon>Candidatus Harrisoniibacteriota</taxon>
    </lineage>
</organism>
<accession>A0A1G1ZU36</accession>
<dbReference type="InterPro" id="IPR011604">
    <property type="entry name" value="PDDEXK-like_dom_sf"/>
</dbReference>
<dbReference type="EMBL" id="MHJM01000009">
    <property type="protein sequence ID" value="OGY68072.1"/>
    <property type="molecule type" value="Genomic_DNA"/>
</dbReference>
<reference evidence="1 2" key="1">
    <citation type="journal article" date="2016" name="Nat. Commun.">
        <title>Thousands of microbial genomes shed light on interconnected biogeochemical processes in an aquifer system.</title>
        <authorList>
            <person name="Anantharaman K."/>
            <person name="Brown C.T."/>
            <person name="Hug L.A."/>
            <person name="Sharon I."/>
            <person name="Castelle C.J."/>
            <person name="Probst A.J."/>
            <person name="Thomas B.C."/>
            <person name="Singh A."/>
            <person name="Wilkins M.J."/>
            <person name="Karaoz U."/>
            <person name="Brodie E.L."/>
            <person name="Williams K.H."/>
            <person name="Hubbard S.S."/>
            <person name="Banfield J.F."/>
        </authorList>
    </citation>
    <scope>NUCLEOTIDE SEQUENCE [LARGE SCALE GENOMIC DNA]</scope>
</reference>